<dbReference type="PANTHER" id="PTHR38480">
    <property type="entry name" value="SLR0254 PROTEIN"/>
    <property type="match status" value="1"/>
</dbReference>
<dbReference type="Pfam" id="PF06271">
    <property type="entry name" value="RDD"/>
    <property type="match status" value="1"/>
</dbReference>
<gene>
    <name evidence="7" type="ORF">SAMN04488134_11050</name>
</gene>
<dbReference type="Proteomes" id="UP000199300">
    <property type="component" value="Unassembled WGS sequence"/>
</dbReference>
<dbReference type="PANTHER" id="PTHR38480:SF1">
    <property type="entry name" value="SLR0254 PROTEIN"/>
    <property type="match status" value="1"/>
</dbReference>
<comment type="subcellular location">
    <subcellularLocation>
        <location evidence="1">Membrane</location>
        <topology evidence="1">Multi-pass membrane protein</topology>
    </subcellularLocation>
</comment>
<evidence type="ECO:0000256" key="4">
    <source>
        <dbReference type="ARBA" id="ARBA00023136"/>
    </source>
</evidence>
<dbReference type="OrthoDB" id="9787732at2"/>
<dbReference type="InterPro" id="IPR010432">
    <property type="entry name" value="RDD"/>
</dbReference>
<dbReference type="AlphaFoldDB" id="A0A1H8RDE3"/>
<dbReference type="GO" id="GO:0016020">
    <property type="term" value="C:membrane"/>
    <property type="evidence" value="ECO:0007669"/>
    <property type="project" value="UniProtKB-SubCell"/>
</dbReference>
<feature type="domain" description="RDD" evidence="6">
    <location>
        <begin position="20"/>
        <end position="155"/>
    </location>
</feature>
<evidence type="ECO:0000256" key="1">
    <source>
        <dbReference type="ARBA" id="ARBA00004141"/>
    </source>
</evidence>
<feature type="transmembrane region" description="Helical" evidence="5">
    <location>
        <begin position="64"/>
        <end position="85"/>
    </location>
</feature>
<keyword evidence="3 5" id="KW-1133">Transmembrane helix</keyword>
<evidence type="ECO:0000313" key="8">
    <source>
        <dbReference type="Proteomes" id="UP000199300"/>
    </source>
</evidence>
<protein>
    <submittedName>
        <fullName evidence="7">Uncharacterized membrane protein YckC, RDD family</fullName>
    </submittedName>
</protein>
<sequence>MLEQSEIKTPEYVSLKYAIAGIGSRGAAFIIDQLIIATVYIIIFISMFFVFESSFFFIPTDQQLLWFLAIIVIFVFVLEWSYFVVQEFFWNGKTIGKRIIGLRVIQDNGHRITLLSSIIRNLLRIIDSLPTSYLLGLMLIFFQAKHQRLGDLAAGTIVVHDERVKKKKIDPVEKQMRKSGIVVDNSLFAGVQLNQITEKDFELVKTYCQRYQKLPHYELNVLTRQVGAVILPKLNMSEYPNHPSEIEKILFNLYLVVKDDWSY</sequence>
<organism evidence="7 8">
    <name type="scientific">Amphibacillus marinus</name>
    <dbReference type="NCBI Taxonomy" id="872970"/>
    <lineage>
        <taxon>Bacteria</taxon>
        <taxon>Bacillati</taxon>
        <taxon>Bacillota</taxon>
        <taxon>Bacilli</taxon>
        <taxon>Bacillales</taxon>
        <taxon>Bacillaceae</taxon>
        <taxon>Amphibacillus</taxon>
    </lineage>
</organism>
<reference evidence="7 8" key="1">
    <citation type="submission" date="2016-10" db="EMBL/GenBank/DDBJ databases">
        <authorList>
            <person name="de Groot N.N."/>
        </authorList>
    </citation>
    <scope>NUCLEOTIDE SEQUENCE [LARGE SCALE GENOMIC DNA]</scope>
    <source>
        <strain evidence="7 8">CGMCC 1.10434</strain>
    </source>
</reference>
<name>A0A1H8RDE3_9BACI</name>
<keyword evidence="8" id="KW-1185">Reference proteome</keyword>
<dbReference type="EMBL" id="FODJ01000010">
    <property type="protein sequence ID" value="SEO64475.1"/>
    <property type="molecule type" value="Genomic_DNA"/>
</dbReference>
<accession>A0A1H8RDE3</accession>
<proteinExistence type="predicted"/>
<evidence type="ECO:0000256" key="2">
    <source>
        <dbReference type="ARBA" id="ARBA00022692"/>
    </source>
</evidence>
<evidence type="ECO:0000313" key="7">
    <source>
        <dbReference type="EMBL" id="SEO64475.1"/>
    </source>
</evidence>
<keyword evidence="2 5" id="KW-0812">Transmembrane</keyword>
<evidence type="ECO:0000256" key="5">
    <source>
        <dbReference type="SAM" id="Phobius"/>
    </source>
</evidence>
<evidence type="ECO:0000256" key="3">
    <source>
        <dbReference type="ARBA" id="ARBA00022989"/>
    </source>
</evidence>
<feature type="transmembrane region" description="Helical" evidence="5">
    <location>
        <begin position="34"/>
        <end position="58"/>
    </location>
</feature>
<dbReference type="RefSeq" id="WP_091499144.1">
    <property type="nucleotide sequence ID" value="NZ_FODJ01000010.1"/>
</dbReference>
<dbReference type="STRING" id="872970.SAMN04488134_11050"/>
<evidence type="ECO:0000259" key="6">
    <source>
        <dbReference type="Pfam" id="PF06271"/>
    </source>
</evidence>
<keyword evidence="4 5" id="KW-0472">Membrane</keyword>